<evidence type="ECO:0000256" key="1">
    <source>
        <dbReference type="SAM" id="Coils"/>
    </source>
</evidence>
<evidence type="ECO:0000313" key="4">
    <source>
        <dbReference type="Proteomes" id="UP000235392"/>
    </source>
</evidence>
<sequence length="604" mass="67072">MTTRRQAGDKLHALVPDPKAIIRAGNQERRRQHQLDNLERHRQASLAAREARLAAPRIPLPSSPTLRPASPQRSEPIPATSSLATPDPPRPNTTQTHQELKPSVTFMENLHPTGSNNGGRPHSVDSRNTALSMGETTRESHATLMADQLRTEEFLRALMATQQSAIQQAQLDCQHVMAEARAQVAQAQSDREASARRIARLEEAIMLLSVRPEPTPTATNTTTPTNGRIDLQRFRATDGPIYSGPARAVEPFLNWMQSVQIFFSTKGVTHDLEKLHIVGALLRKTNTLAFYTSCVPQLETYLWDQFKQTLFDFALPPLWRSGLRKKIITIKMGDTESLLGYSTRGRTLQSMLNFDQPSLTDFQLAELVAIGLPADLREMVDNFELLLKEPFDYKYFEQHLGLFYKNRQKPSNRSRPSGTGRTTTNTPTASKPSQEETVWRIHAFLDSQGRCHWCKKTCGSTHGSCLAPINRSFIQIPPSFKAPPKPPNYQAPKAWGTSTSTAGKPTQPPAGRPPGKLAAVAGVEEPNICPELDEASIAALAAVDEELRRMGEEEYVTPPHLSTTRVIIELTCLNTRLRGLVDTGLELNLNLTSAASQQTYYSCP</sequence>
<dbReference type="EMBL" id="PGCI01000161">
    <property type="protein sequence ID" value="PLW36352.1"/>
    <property type="molecule type" value="Genomic_DNA"/>
</dbReference>
<dbReference type="Proteomes" id="UP000235392">
    <property type="component" value="Unassembled WGS sequence"/>
</dbReference>
<feature type="compositionally biased region" description="Low complexity" evidence="2">
    <location>
        <begin position="413"/>
        <end position="428"/>
    </location>
</feature>
<feature type="region of interest" description="Disordered" evidence="2">
    <location>
        <begin position="480"/>
        <end position="514"/>
    </location>
</feature>
<reference evidence="3 4" key="1">
    <citation type="submission" date="2017-11" db="EMBL/GenBank/DDBJ databases">
        <title>De novo assembly and phasing of dikaryotic genomes from two isolates of Puccinia coronata f. sp. avenae, the causal agent of oat crown rust.</title>
        <authorList>
            <person name="Miller M.E."/>
            <person name="Zhang Y."/>
            <person name="Omidvar V."/>
            <person name="Sperschneider J."/>
            <person name="Schwessinger B."/>
            <person name="Raley C."/>
            <person name="Palmer J.M."/>
            <person name="Garnica D."/>
            <person name="Upadhyaya N."/>
            <person name="Rathjen J."/>
            <person name="Taylor J.M."/>
            <person name="Park R.F."/>
            <person name="Dodds P.N."/>
            <person name="Hirsch C.D."/>
            <person name="Kianian S.F."/>
            <person name="Figueroa M."/>
        </authorList>
    </citation>
    <scope>NUCLEOTIDE SEQUENCE [LARGE SCALE GENOMIC DNA]</scope>
    <source>
        <strain evidence="3">12SD80</strain>
    </source>
</reference>
<evidence type="ECO:0000256" key="2">
    <source>
        <dbReference type="SAM" id="MobiDB-lite"/>
    </source>
</evidence>
<gene>
    <name evidence="3" type="ORF">PCASD_18655</name>
</gene>
<name>A0A2N5UF27_9BASI</name>
<keyword evidence="1" id="KW-0175">Coiled coil</keyword>
<feature type="region of interest" description="Disordered" evidence="2">
    <location>
        <begin position="407"/>
        <end position="436"/>
    </location>
</feature>
<feature type="compositionally biased region" description="Low complexity" evidence="2">
    <location>
        <begin position="44"/>
        <end position="57"/>
    </location>
</feature>
<protein>
    <recommendedName>
        <fullName evidence="5">Retrotransposon gag domain-containing protein</fullName>
    </recommendedName>
</protein>
<evidence type="ECO:0008006" key="5">
    <source>
        <dbReference type="Google" id="ProtNLM"/>
    </source>
</evidence>
<feature type="compositionally biased region" description="Basic and acidic residues" evidence="2">
    <location>
        <begin position="1"/>
        <end position="12"/>
    </location>
</feature>
<feature type="region of interest" description="Disordered" evidence="2">
    <location>
        <begin position="1"/>
        <end position="128"/>
    </location>
</feature>
<accession>A0A2N5UF27</accession>
<proteinExistence type="predicted"/>
<comment type="caution">
    <text evidence="3">The sequence shown here is derived from an EMBL/GenBank/DDBJ whole genome shotgun (WGS) entry which is preliminary data.</text>
</comment>
<organism evidence="3 4">
    <name type="scientific">Puccinia coronata f. sp. avenae</name>
    <dbReference type="NCBI Taxonomy" id="200324"/>
    <lineage>
        <taxon>Eukaryota</taxon>
        <taxon>Fungi</taxon>
        <taxon>Dikarya</taxon>
        <taxon>Basidiomycota</taxon>
        <taxon>Pucciniomycotina</taxon>
        <taxon>Pucciniomycetes</taxon>
        <taxon>Pucciniales</taxon>
        <taxon>Pucciniaceae</taxon>
        <taxon>Puccinia</taxon>
    </lineage>
</organism>
<feature type="compositionally biased region" description="Pro residues" evidence="2">
    <location>
        <begin position="480"/>
        <end position="489"/>
    </location>
</feature>
<dbReference type="AlphaFoldDB" id="A0A2N5UF27"/>
<feature type="coiled-coil region" evidence="1">
    <location>
        <begin position="177"/>
        <end position="204"/>
    </location>
</feature>
<feature type="compositionally biased region" description="Basic and acidic residues" evidence="2">
    <location>
        <begin position="26"/>
        <end position="42"/>
    </location>
</feature>
<evidence type="ECO:0000313" key="3">
    <source>
        <dbReference type="EMBL" id="PLW36352.1"/>
    </source>
</evidence>